<evidence type="ECO:0000313" key="3">
    <source>
        <dbReference type="Proteomes" id="UP000282957"/>
    </source>
</evidence>
<keyword evidence="3" id="KW-1185">Reference proteome</keyword>
<organism evidence="2 3">
    <name type="scientific">Rhodovarius crocodyli</name>
    <dbReference type="NCBI Taxonomy" id="1979269"/>
    <lineage>
        <taxon>Bacteria</taxon>
        <taxon>Pseudomonadati</taxon>
        <taxon>Pseudomonadota</taxon>
        <taxon>Alphaproteobacteria</taxon>
        <taxon>Acetobacterales</taxon>
        <taxon>Roseomonadaceae</taxon>
        <taxon>Rhodovarius</taxon>
    </lineage>
</organism>
<name>A0A437MC63_9PROT</name>
<accession>A0A437MC63</accession>
<evidence type="ECO:0000256" key="1">
    <source>
        <dbReference type="SAM" id="SignalP"/>
    </source>
</evidence>
<feature type="chain" id="PRO_5019410636" evidence="1">
    <location>
        <begin position="23"/>
        <end position="107"/>
    </location>
</feature>
<evidence type="ECO:0000313" key="2">
    <source>
        <dbReference type="EMBL" id="RVT95234.1"/>
    </source>
</evidence>
<dbReference type="EMBL" id="SACL01000006">
    <property type="protein sequence ID" value="RVT95234.1"/>
    <property type="molecule type" value="Genomic_DNA"/>
</dbReference>
<reference evidence="2 3" key="1">
    <citation type="submission" date="2019-01" db="EMBL/GenBank/DDBJ databases">
        <authorList>
            <person name="Chen W.-M."/>
        </authorList>
    </citation>
    <scope>NUCLEOTIDE SEQUENCE [LARGE SCALE GENOMIC DNA]</scope>
    <source>
        <strain evidence="2 3">CCP-6</strain>
    </source>
</reference>
<proteinExistence type="predicted"/>
<gene>
    <name evidence="2" type="ORF">EOD42_16750</name>
</gene>
<keyword evidence="1" id="KW-0732">Signal</keyword>
<dbReference type="RefSeq" id="WP_127788722.1">
    <property type="nucleotide sequence ID" value="NZ_SACL01000006.1"/>
</dbReference>
<comment type="caution">
    <text evidence="2">The sequence shown here is derived from an EMBL/GenBank/DDBJ whole genome shotgun (WGS) entry which is preliminary data.</text>
</comment>
<protein>
    <submittedName>
        <fullName evidence="2">Uncharacterized protein</fullName>
    </submittedName>
</protein>
<feature type="signal peptide" evidence="1">
    <location>
        <begin position="1"/>
        <end position="22"/>
    </location>
</feature>
<dbReference type="Proteomes" id="UP000282957">
    <property type="component" value="Unassembled WGS sequence"/>
</dbReference>
<dbReference type="AlphaFoldDB" id="A0A437MC63"/>
<sequence>MKRRSFFGLTAGLFMSPGIVSATSIMPVKSVTPVADMIERLARAGAPLPPGFWIPERPMFFERGLYLFGSLDDRGRAVATISFEKLKPGQCMFNILGVFERCGDDHA</sequence>